<sequence>GKVYPTTGFMGWDTPLGRLDDCLFDEECGICRECSEFTKKCLIQEDVDDSDCPPFAPHCIDSDIITGFKGGCAQCYSDDDCKEFPLGSCVRGVCSCKNEENEGDKDLCPTHAPYCRESSAREIYKCVECNNNDDHCPSARPYCIEMKGYGLSTYACVECDGDHN</sequence>
<dbReference type="EMBL" id="BARW01038714">
    <property type="protein sequence ID" value="GAJ24291.1"/>
    <property type="molecule type" value="Genomic_DNA"/>
</dbReference>
<organism evidence="1">
    <name type="scientific">marine sediment metagenome</name>
    <dbReference type="NCBI Taxonomy" id="412755"/>
    <lineage>
        <taxon>unclassified sequences</taxon>
        <taxon>metagenomes</taxon>
        <taxon>ecological metagenomes</taxon>
    </lineage>
</organism>
<accession>X1VY53</accession>
<protein>
    <submittedName>
        <fullName evidence="1">Uncharacterized protein</fullName>
    </submittedName>
</protein>
<evidence type="ECO:0000313" key="1">
    <source>
        <dbReference type="EMBL" id="GAJ24291.1"/>
    </source>
</evidence>
<reference evidence="1" key="1">
    <citation type="journal article" date="2014" name="Front. Microbiol.">
        <title>High frequency of phylogenetically diverse reductive dehalogenase-homologous genes in deep subseafloor sedimentary metagenomes.</title>
        <authorList>
            <person name="Kawai M."/>
            <person name="Futagami T."/>
            <person name="Toyoda A."/>
            <person name="Takaki Y."/>
            <person name="Nishi S."/>
            <person name="Hori S."/>
            <person name="Arai W."/>
            <person name="Tsubouchi T."/>
            <person name="Morono Y."/>
            <person name="Uchiyama I."/>
            <person name="Ito T."/>
            <person name="Fujiyama A."/>
            <person name="Inagaki F."/>
            <person name="Takami H."/>
        </authorList>
    </citation>
    <scope>NUCLEOTIDE SEQUENCE</scope>
    <source>
        <strain evidence="1">Expedition CK06-06</strain>
    </source>
</reference>
<comment type="caution">
    <text evidence="1">The sequence shown here is derived from an EMBL/GenBank/DDBJ whole genome shotgun (WGS) entry which is preliminary data.</text>
</comment>
<name>X1VY53_9ZZZZ</name>
<dbReference type="AlphaFoldDB" id="X1VY53"/>
<gene>
    <name evidence="1" type="ORF">S12H4_59303</name>
</gene>
<feature type="non-terminal residue" evidence="1">
    <location>
        <position position="164"/>
    </location>
</feature>
<proteinExistence type="predicted"/>
<feature type="non-terminal residue" evidence="1">
    <location>
        <position position="1"/>
    </location>
</feature>